<feature type="compositionally biased region" description="Low complexity" evidence="1">
    <location>
        <begin position="12"/>
        <end position="25"/>
    </location>
</feature>
<accession>A0A517QP12</accession>
<keyword evidence="3" id="KW-1185">Reference proteome</keyword>
<sequence>MQIQRVHTEHLPFPSSGGPHSTSSPRVIDEQISARKDQSNAEILRSADSPGEISSFLEQLRLLPEQNDNAVELARERFLSGALFSREVAESVATSSLKDFVF</sequence>
<evidence type="ECO:0000313" key="2">
    <source>
        <dbReference type="EMBL" id="QDT33317.1"/>
    </source>
</evidence>
<dbReference type="EMBL" id="CP036267">
    <property type="protein sequence ID" value="QDT33317.1"/>
    <property type="molecule type" value="Genomic_DNA"/>
</dbReference>
<protein>
    <recommendedName>
        <fullName evidence="4">Anti-sigma-28 factor FlgM C-terminal domain-containing protein</fullName>
    </recommendedName>
</protein>
<feature type="compositionally biased region" description="Basic and acidic residues" evidence="1">
    <location>
        <begin position="1"/>
        <end position="10"/>
    </location>
</feature>
<name>A0A517QP12_9PLAN</name>
<dbReference type="AlphaFoldDB" id="A0A517QP12"/>
<dbReference type="Proteomes" id="UP000315724">
    <property type="component" value="Chromosome"/>
</dbReference>
<dbReference type="KEGG" id="tpol:Mal48_25700"/>
<feature type="region of interest" description="Disordered" evidence="1">
    <location>
        <begin position="1"/>
        <end position="28"/>
    </location>
</feature>
<gene>
    <name evidence="2" type="ORF">Mal48_25700</name>
</gene>
<evidence type="ECO:0000313" key="3">
    <source>
        <dbReference type="Proteomes" id="UP000315724"/>
    </source>
</evidence>
<organism evidence="2 3">
    <name type="scientific">Thalassoglobus polymorphus</name>
    <dbReference type="NCBI Taxonomy" id="2527994"/>
    <lineage>
        <taxon>Bacteria</taxon>
        <taxon>Pseudomonadati</taxon>
        <taxon>Planctomycetota</taxon>
        <taxon>Planctomycetia</taxon>
        <taxon>Planctomycetales</taxon>
        <taxon>Planctomycetaceae</taxon>
        <taxon>Thalassoglobus</taxon>
    </lineage>
</organism>
<proteinExistence type="predicted"/>
<evidence type="ECO:0000256" key="1">
    <source>
        <dbReference type="SAM" id="MobiDB-lite"/>
    </source>
</evidence>
<reference evidence="2 3" key="1">
    <citation type="submission" date="2019-02" db="EMBL/GenBank/DDBJ databases">
        <title>Deep-cultivation of Planctomycetes and their phenomic and genomic characterization uncovers novel biology.</title>
        <authorList>
            <person name="Wiegand S."/>
            <person name="Jogler M."/>
            <person name="Boedeker C."/>
            <person name="Pinto D."/>
            <person name="Vollmers J."/>
            <person name="Rivas-Marin E."/>
            <person name="Kohn T."/>
            <person name="Peeters S.H."/>
            <person name="Heuer A."/>
            <person name="Rast P."/>
            <person name="Oberbeckmann S."/>
            <person name="Bunk B."/>
            <person name="Jeske O."/>
            <person name="Meyerdierks A."/>
            <person name="Storesund J.E."/>
            <person name="Kallscheuer N."/>
            <person name="Luecker S."/>
            <person name="Lage O.M."/>
            <person name="Pohl T."/>
            <person name="Merkel B.J."/>
            <person name="Hornburger P."/>
            <person name="Mueller R.-W."/>
            <person name="Bruemmer F."/>
            <person name="Labrenz M."/>
            <person name="Spormann A.M."/>
            <person name="Op den Camp H."/>
            <person name="Overmann J."/>
            <person name="Amann R."/>
            <person name="Jetten M.S.M."/>
            <person name="Mascher T."/>
            <person name="Medema M.H."/>
            <person name="Devos D.P."/>
            <person name="Kaster A.-K."/>
            <person name="Ovreas L."/>
            <person name="Rohde M."/>
            <person name="Galperin M.Y."/>
            <person name="Jogler C."/>
        </authorList>
    </citation>
    <scope>NUCLEOTIDE SEQUENCE [LARGE SCALE GENOMIC DNA]</scope>
    <source>
        <strain evidence="2 3">Mal48</strain>
    </source>
</reference>
<evidence type="ECO:0008006" key="4">
    <source>
        <dbReference type="Google" id="ProtNLM"/>
    </source>
</evidence>